<evidence type="ECO:0000313" key="20">
    <source>
        <dbReference type="EMBL" id="TDO96934.1"/>
    </source>
</evidence>
<evidence type="ECO:0000256" key="6">
    <source>
        <dbReference type="ARBA" id="ARBA00022833"/>
    </source>
</evidence>
<comment type="catalytic activity">
    <reaction evidence="10">
        <text>Hydrolysis of dipeptides, preferentially hydrophobic dipeptides including prolyl amino acids.</text>
        <dbReference type="EC" id="3.4.13.18"/>
    </reaction>
</comment>
<keyword evidence="8" id="KW-0482">Metalloprotease</keyword>
<reference evidence="20 21" key="1">
    <citation type="submission" date="2019-03" db="EMBL/GenBank/DDBJ databases">
        <title>Genomic Encyclopedia of Type Strains, Phase III (KMG-III): the genomes of soil and plant-associated and newly described type strains.</title>
        <authorList>
            <person name="Whitman W."/>
        </authorList>
    </citation>
    <scope>NUCLEOTIDE SEQUENCE [LARGE SCALE GENOMIC DNA]</scope>
    <source>
        <strain evidence="20 21">CECT 7378</strain>
    </source>
</reference>
<dbReference type="EC" id="3.4.13.18" evidence="11"/>
<dbReference type="CDD" id="cd03890">
    <property type="entry name" value="M20_pepD"/>
    <property type="match status" value="1"/>
</dbReference>
<evidence type="ECO:0000256" key="12">
    <source>
        <dbReference type="ARBA" id="ARBA00044252"/>
    </source>
</evidence>
<gene>
    <name evidence="20" type="ORF">DFP79_2705</name>
</gene>
<keyword evidence="5" id="KW-0378">Hydrolase</keyword>
<dbReference type="FunFam" id="3.40.630.10:FF:000018">
    <property type="entry name" value="Aminoacyl-histidine dipeptidase PepD"/>
    <property type="match status" value="1"/>
</dbReference>
<comment type="caution">
    <text evidence="20">The sequence shown here is derived from an EMBL/GenBank/DDBJ whole genome shotgun (WGS) entry which is preliminary data.</text>
</comment>
<dbReference type="FunFam" id="3.40.630.10:FF:000015">
    <property type="entry name" value="Aminoacyl-histidine dipeptidase PepD"/>
    <property type="match status" value="1"/>
</dbReference>
<evidence type="ECO:0000256" key="9">
    <source>
        <dbReference type="ARBA" id="ARBA00023285"/>
    </source>
</evidence>
<dbReference type="PIRSF" id="PIRSF016599">
    <property type="entry name" value="Xaa-His_dipept"/>
    <property type="match status" value="1"/>
</dbReference>
<evidence type="ECO:0000256" key="18">
    <source>
        <dbReference type="ARBA" id="ARBA00078074"/>
    </source>
</evidence>
<comment type="cofactor">
    <cofactor evidence="1">
        <name>Co(2+)</name>
        <dbReference type="ChEBI" id="CHEBI:48828"/>
    </cofactor>
</comment>
<comment type="cofactor">
    <cofactor evidence="2">
        <name>Zn(2+)</name>
        <dbReference type="ChEBI" id="CHEBI:29105"/>
    </cofactor>
</comment>
<sequence length="492" mass="53055">MNEHLATLEPRIVWRHFQTLCNTPRPSYKEADLRKKLIRWAESKALETYVDPVGNLIIRKGATKGMENCMGVVLQGHLDMVAQKNATSMHDFDKDPIKTQVIDGWVHATETTLGADNGIGVAAALAVLDSQDIEHGPIEALFTIEEESSLRGALQLEEGILKGKILLNLDSEDRGDVYIGCAGGVDVNVKRCFNSVDASENQIGLTLKIDGLKGGHSGLDIHKGRASANELLVRLLNALHNQFSVSLTSFSGGTLRNAIARDAVATFNAAPHHFDEIESSLKLLYRDIKNEFAQTEPDLGVKLSAGSAHASSLALEDQEALLASLNCAPHGVMKMSSELAGVTETSSNLGVISLEADGTQTMVFSACLLTRSMIDSAFENVANKAKSAFLLCGAEVVFENGYPGWKPEPEARLLKQFLNVHKAAMGYEANVKVIHAGLECGIIGAKYPGMEMVSFGPNIRGAHSPSEKLEISSVADFWTLLKSLLSLTPVNP</sequence>
<dbReference type="PRINTS" id="PR00934">
    <property type="entry name" value="XHISDIPTASE"/>
</dbReference>
<keyword evidence="6" id="KW-0862">Zinc</keyword>
<dbReference type="NCBIfam" id="TIGR01893">
    <property type="entry name" value="aa-his-dipept"/>
    <property type="match status" value="1"/>
</dbReference>
<dbReference type="GO" id="GO:0046872">
    <property type="term" value="F:metal ion binding"/>
    <property type="evidence" value="ECO:0007669"/>
    <property type="project" value="UniProtKB-KW"/>
</dbReference>
<dbReference type="SUPFAM" id="SSF53187">
    <property type="entry name" value="Zn-dependent exopeptidases"/>
    <property type="match status" value="1"/>
</dbReference>
<name>A0A4R6M6L1_9GAMM</name>
<evidence type="ECO:0000256" key="1">
    <source>
        <dbReference type="ARBA" id="ARBA00001941"/>
    </source>
</evidence>
<evidence type="ECO:0000256" key="5">
    <source>
        <dbReference type="ARBA" id="ARBA00022801"/>
    </source>
</evidence>
<keyword evidence="21" id="KW-1185">Reference proteome</keyword>
<dbReference type="Proteomes" id="UP000294656">
    <property type="component" value="Unassembled WGS sequence"/>
</dbReference>
<keyword evidence="4" id="KW-0479">Metal-binding</keyword>
<dbReference type="Pfam" id="PF07687">
    <property type="entry name" value="M20_dimer"/>
    <property type="match status" value="1"/>
</dbReference>
<keyword evidence="3" id="KW-0645">Protease</keyword>
<evidence type="ECO:0000256" key="2">
    <source>
        <dbReference type="ARBA" id="ARBA00001947"/>
    </source>
</evidence>
<keyword evidence="7" id="KW-0224">Dipeptidase</keyword>
<proteinExistence type="inferred from homology"/>
<dbReference type="RefSeq" id="WP_133504426.1">
    <property type="nucleotide sequence ID" value="NZ_SNXC01000013.1"/>
</dbReference>
<evidence type="ECO:0000256" key="16">
    <source>
        <dbReference type="ARBA" id="ARBA00076004"/>
    </source>
</evidence>
<comment type="similarity">
    <text evidence="13">Belongs to the peptidase M20C family.</text>
</comment>
<dbReference type="Pfam" id="PF01546">
    <property type="entry name" value="Peptidase_M20"/>
    <property type="match status" value="1"/>
</dbReference>
<evidence type="ECO:0000256" key="11">
    <source>
        <dbReference type="ARBA" id="ARBA00038976"/>
    </source>
</evidence>
<dbReference type="PANTHER" id="PTHR43501">
    <property type="entry name" value="CYTOSOL NON-SPECIFIC DIPEPTIDASE"/>
    <property type="match status" value="1"/>
</dbReference>
<evidence type="ECO:0000256" key="17">
    <source>
        <dbReference type="ARBA" id="ARBA00077688"/>
    </source>
</evidence>
<dbReference type="InterPro" id="IPR001160">
    <property type="entry name" value="Peptidase_M20C"/>
</dbReference>
<dbReference type="GO" id="GO:0005829">
    <property type="term" value="C:cytosol"/>
    <property type="evidence" value="ECO:0007669"/>
    <property type="project" value="TreeGrafter"/>
</dbReference>
<dbReference type="InterPro" id="IPR011650">
    <property type="entry name" value="Peptidase_M20_dimer"/>
</dbReference>
<evidence type="ECO:0000259" key="19">
    <source>
        <dbReference type="Pfam" id="PF07687"/>
    </source>
</evidence>
<dbReference type="InterPro" id="IPR002933">
    <property type="entry name" value="Peptidase_M20"/>
</dbReference>
<organism evidence="20 21">
    <name type="scientific">Marinomonas balearica</name>
    <dbReference type="NCBI Taxonomy" id="491947"/>
    <lineage>
        <taxon>Bacteria</taxon>
        <taxon>Pseudomonadati</taxon>
        <taxon>Pseudomonadota</taxon>
        <taxon>Gammaproteobacteria</taxon>
        <taxon>Oceanospirillales</taxon>
        <taxon>Oceanospirillaceae</taxon>
        <taxon>Marinomonas</taxon>
    </lineage>
</organism>
<evidence type="ECO:0000256" key="7">
    <source>
        <dbReference type="ARBA" id="ARBA00022997"/>
    </source>
</evidence>
<dbReference type="OrthoDB" id="9773892at2"/>
<feature type="domain" description="Peptidase M20 dimerisation" evidence="19">
    <location>
        <begin position="211"/>
        <end position="294"/>
    </location>
</feature>
<dbReference type="Gene3D" id="3.40.630.10">
    <property type="entry name" value="Zn peptidases"/>
    <property type="match status" value="2"/>
</dbReference>
<evidence type="ECO:0000313" key="21">
    <source>
        <dbReference type="Proteomes" id="UP000294656"/>
    </source>
</evidence>
<dbReference type="PANTHER" id="PTHR43501:SF1">
    <property type="entry name" value="CYTOSOL NON-SPECIFIC DIPEPTIDASE"/>
    <property type="match status" value="1"/>
</dbReference>
<evidence type="ECO:0000256" key="13">
    <source>
        <dbReference type="ARBA" id="ARBA00061423"/>
    </source>
</evidence>
<evidence type="ECO:0000256" key="3">
    <source>
        <dbReference type="ARBA" id="ARBA00022670"/>
    </source>
</evidence>
<dbReference type="EMBL" id="SNXC01000013">
    <property type="protein sequence ID" value="TDO96934.1"/>
    <property type="molecule type" value="Genomic_DNA"/>
</dbReference>
<dbReference type="GO" id="GO:0006508">
    <property type="term" value="P:proteolysis"/>
    <property type="evidence" value="ECO:0007669"/>
    <property type="project" value="UniProtKB-KW"/>
</dbReference>
<accession>A0A4R6M6L1</accession>
<evidence type="ECO:0000256" key="15">
    <source>
        <dbReference type="ARBA" id="ARBA00075285"/>
    </source>
</evidence>
<evidence type="ECO:0000256" key="8">
    <source>
        <dbReference type="ARBA" id="ARBA00023049"/>
    </source>
</evidence>
<protein>
    <recommendedName>
        <fullName evidence="14">Cytosol non-specific dipeptidase</fullName>
        <ecNumber evidence="11">3.4.13.18</ecNumber>
    </recommendedName>
    <alternativeName>
        <fullName evidence="17">Aminoacyl-histidine dipeptidase</fullName>
    </alternativeName>
    <alternativeName>
        <fullName evidence="16">Beta-alanyl-histidine dipeptidase</fullName>
    </alternativeName>
    <alternativeName>
        <fullName evidence="15">Carnosinase</fullName>
    </alternativeName>
    <alternativeName>
        <fullName evidence="12">Peptidase D</fullName>
    </alternativeName>
    <alternativeName>
        <fullName evidence="18">Xaa-His dipeptidase</fullName>
    </alternativeName>
</protein>
<dbReference type="GO" id="GO:0070573">
    <property type="term" value="F:metallodipeptidase activity"/>
    <property type="evidence" value="ECO:0007669"/>
    <property type="project" value="TreeGrafter"/>
</dbReference>
<evidence type="ECO:0000256" key="14">
    <source>
        <dbReference type="ARBA" id="ARBA00071271"/>
    </source>
</evidence>
<evidence type="ECO:0000256" key="10">
    <source>
        <dbReference type="ARBA" id="ARBA00036421"/>
    </source>
</evidence>
<dbReference type="AlphaFoldDB" id="A0A4R6M6L1"/>
<evidence type="ECO:0000256" key="4">
    <source>
        <dbReference type="ARBA" id="ARBA00022723"/>
    </source>
</evidence>
<keyword evidence="9" id="KW-0170">Cobalt</keyword>